<keyword evidence="5" id="KW-1185">Reference proteome</keyword>
<feature type="domain" description="HTH tetR-type" evidence="3">
    <location>
        <begin position="2"/>
        <end position="62"/>
    </location>
</feature>
<evidence type="ECO:0000313" key="5">
    <source>
        <dbReference type="Proteomes" id="UP000600565"/>
    </source>
</evidence>
<organism evidence="4 5">
    <name type="scientific">Solibacillus merdavium</name>
    <dbReference type="NCBI Taxonomy" id="2762218"/>
    <lineage>
        <taxon>Bacteria</taxon>
        <taxon>Bacillati</taxon>
        <taxon>Bacillota</taxon>
        <taxon>Bacilli</taxon>
        <taxon>Bacillales</taxon>
        <taxon>Caryophanaceae</taxon>
        <taxon>Solibacillus</taxon>
    </lineage>
</organism>
<dbReference type="SUPFAM" id="SSF46689">
    <property type="entry name" value="Homeodomain-like"/>
    <property type="match status" value="1"/>
</dbReference>
<keyword evidence="1 2" id="KW-0238">DNA-binding</keyword>
<comment type="caution">
    <text evidence="4">The sequence shown here is derived from an EMBL/GenBank/DDBJ whole genome shotgun (WGS) entry which is preliminary data.</text>
</comment>
<protein>
    <submittedName>
        <fullName evidence="4">TetR/AcrR family transcriptional regulator</fullName>
    </submittedName>
</protein>
<dbReference type="EMBL" id="JACSPW010000002">
    <property type="protein sequence ID" value="MBD8032243.1"/>
    <property type="molecule type" value="Genomic_DNA"/>
</dbReference>
<dbReference type="Pfam" id="PF00440">
    <property type="entry name" value="TetR_N"/>
    <property type="match status" value="1"/>
</dbReference>
<accession>A0ABR8XJX5</accession>
<name>A0ABR8XJX5_9BACL</name>
<dbReference type="PRINTS" id="PR00455">
    <property type="entry name" value="HTHTETR"/>
</dbReference>
<dbReference type="InterPro" id="IPR050624">
    <property type="entry name" value="HTH-type_Tx_Regulator"/>
</dbReference>
<dbReference type="InterPro" id="IPR009057">
    <property type="entry name" value="Homeodomain-like_sf"/>
</dbReference>
<dbReference type="Proteomes" id="UP000600565">
    <property type="component" value="Unassembled WGS sequence"/>
</dbReference>
<reference evidence="4 5" key="1">
    <citation type="submission" date="2020-08" db="EMBL/GenBank/DDBJ databases">
        <title>A Genomic Blueprint of the Chicken Gut Microbiome.</title>
        <authorList>
            <person name="Gilroy R."/>
            <person name="Ravi A."/>
            <person name="Getino M."/>
            <person name="Pursley I."/>
            <person name="Horton D.L."/>
            <person name="Alikhan N.-F."/>
            <person name="Baker D."/>
            <person name="Gharbi K."/>
            <person name="Hall N."/>
            <person name="Watson M."/>
            <person name="Adriaenssens E.M."/>
            <person name="Foster-Nyarko E."/>
            <person name="Jarju S."/>
            <person name="Secka A."/>
            <person name="Antonio M."/>
            <person name="Oren A."/>
            <person name="Chaudhuri R."/>
            <person name="La Ragione R.M."/>
            <person name="Hildebrand F."/>
            <person name="Pallen M.J."/>
        </authorList>
    </citation>
    <scope>NUCLEOTIDE SEQUENCE [LARGE SCALE GENOMIC DNA]</scope>
    <source>
        <strain evidence="4 5">Sa1YVA6</strain>
    </source>
</reference>
<evidence type="ECO:0000313" key="4">
    <source>
        <dbReference type="EMBL" id="MBD8032243.1"/>
    </source>
</evidence>
<dbReference type="PANTHER" id="PTHR43479">
    <property type="entry name" value="ACREF/ENVCD OPERON REPRESSOR-RELATED"/>
    <property type="match status" value="1"/>
</dbReference>
<feature type="DNA-binding region" description="H-T-H motif" evidence="2">
    <location>
        <begin position="25"/>
        <end position="44"/>
    </location>
</feature>
<dbReference type="PROSITE" id="PS50977">
    <property type="entry name" value="HTH_TETR_2"/>
    <property type="match status" value="1"/>
</dbReference>
<gene>
    <name evidence="4" type="ORF">H9632_04125</name>
</gene>
<evidence type="ECO:0000256" key="1">
    <source>
        <dbReference type="ARBA" id="ARBA00023125"/>
    </source>
</evidence>
<proteinExistence type="predicted"/>
<sequence>MNQRKRQVLDSALQLFIEKGFHETSIQDILDKALISKGTFYNYFSSKVECFTAIMEQTRYEASLLRHEMLLNQDNTDENLLLEQILVLMQINKKQNLASVFENIFQSNDKELRELLERYRLLEIEWVSNRFTDIFGEKVRPYTLELAILFFAMVHHLTYCHRLFYRDMIDPKRILRIALRNIKAIYPSMLENGEILITQDALQLVEEKKIYQSVTKSDLIEKVQGFLDQLKLDAANGVGAQFTESILDELQRDELRIAVIEALLKPFREAFTNTPHAGENVELANLLWFYIKNEETK</sequence>
<dbReference type="Gene3D" id="1.10.357.10">
    <property type="entry name" value="Tetracycline Repressor, domain 2"/>
    <property type="match status" value="1"/>
</dbReference>
<dbReference type="PANTHER" id="PTHR43479:SF11">
    <property type="entry name" value="ACREF_ENVCD OPERON REPRESSOR-RELATED"/>
    <property type="match status" value="1"/>
</dbReference>
<dbReference type="RefSeq" id="WP_191702839.1">
    <property type="nucleotide sequence ID" value="NZ_JACSPW010000002.1"/>
</dbReference>
<evidence type="ECO:0000259" key="3">
    <source>
        <dbReference type="PROSITE" id="PS50977"/>
    </source>
</evidence>
<evidence type="ECO:0000256" key="2">
    <source>
        <dbReference type="PROSITE-ProRule" id="PRU00335"/>
    </source>
</evidence>
<dbReference type="InterPro" id="IPR001647">
    <property type="entry name" value="HTH_TetR"/>
</dbReference>